<evidence type="ECO:0000313" key="4">
    <source>
        <dbReference type="EMBL" id="UWX05807.1"/>
    </source>
</evidence>
<reference evidence="4" key="1">
    <citation type="submission" date="2020-12" db="EMBL/GenBank/DDBJ databases">
        <title>Taurinivorans muris gen. nov., sp. nov., fundamental and realized metabolic niche of a ubiquitous sulfidogenic bacterium in the murine intestine.</title>
        <authorList>
            <person name="Ye H."/>
            <person name="Hanson B.T."/>
            <person name="Loy A."/>
        </authorList>
    </citation>
    <scope>NUCLEOTIDE SEQUENCE</scope>
    <source>
        <strain evidence="4">LT0009</strain>
    </source>
</reference>
<feature type="chain" id="PRO_5046525896" evidence="2">
    <location>
        <begin position="23"/>
        <end position="247"/>
    </location>
</feature>
<dbReference type="InterPro" id="IPR001638">
    <property type="entry name" value="Solute-binding_3/MltF_N"/>
</dbReference>
<protein>
    <submittedName>
        <fullName evidence="4">Amino acid ABC transporter substrate-binding protein</fullName>
    </submittedName>
</protein>
<dbReference type="EMBL" id="CP065938">
    <property type="protein sequence ID" value="UWX05807.1"/>
    <property type="molecule type" value="Genomic_DNA"/>
</dbReference>
<evidence type="ECO:0000256" key="2">
    <source>
        <dbReference type="SAM" id="SignalP"/>
    </source>
</evidence>
<name>A0ABY5Y0V6_9BACT</name>
<feature type="domain" description="Solute-binding protein family 3/N-terminal" evidence="3">
    <location>
        <begin position="24"/>
        <end position="247"/>
    </location>
</feature>
<dbReference type="Proteomes" id="UP001058120">
    <property type="component" value="Chromosome"/>
</dbReference>
<dbReference type="SUPFAM" id="SSF53850">
    <property type="entry name" value="Periplasmic binding protein-like II"/>
    <property type="match status" value="1"/>
</dbReference>
<proteinExistence type="predicted"/>
<keyword evidence="5" id="KW-1185">Reference proteome</keyword>
<organism evidence="4 5">
    <name type="scientific">Taurinivorans muris</name>
    <dbReference type="NCBI Taxonomy" id="2787751"/>
    <lineage>
        <taxon>Bacteria</taxon>
        <taxon>Pseudomonadati</taxon>
        <taxon>Thermodesulfobacteriota</taxon>
        <taxon>Desulfovibrionia</taxon>
        <taxon>Desulfovibrionales</taxon>
        <taxon>Desulfovibrionaceae</taxon>
        <taxon>Taurinivorans</taxon>
    </lineage>
</organism>
<dbReference type="PANTHER" id="PTHR35936">
    <property type="entry name" value="MEMBRANE-BOUND LYTIC MUREIN TRANSGLYCOSYLASE F"/>
    <property type="match status" value="1"/>
</dbReference>
<dbReference type="SMART" id="SM00062">
    <property type="entry name" value="PBPb"/>
    <property type="match status" value="1"/>
</dbReference>
<accession>A0ABY5Y0V6</accession>
<dbReference type="RefSeq" id="WP_334315398.1">
    <property type="nucleotide sequence ID" value="NZ_CP065938.1"/>
</dbReference>
<dbReference type="PANTHER" id="PTHR35936:SF17">
    <property type="entry name" value="ARGININE-BINDING EXTRACELLULAR PROTEIN ARTP"/>
    <property type="match status" value="1"/>
</dbReference>
<keyword evidence="1 2" id="KW-0732">Signal</keyword>
<evidence type="ECO:0000313" key="5">
    <source>
        <dbReference type="Proteomes" id="UP001058120"/>
    </source>
</evidence>
<evidence type="ECO:0000256" key="1">
    <source>
        <dbReference type="ARBA" id="ARBA00022729"/>
    </source>
</evidence>
<evidence type="ECO:0000259" key="3">
    <source>
        <dbReference type="SMART" id="SM00062"/>
    </source>
</evidence>
<dbReference type="CDD" id="cd13530">
    <property type="entry name" value="PBP2_peptides_like"/>
    <property type="match status" value="1"/>
</dbReference>
<dbReference type="Gene3D" id="3.40.190.10">
    <property type="entry name" value="Periplasmic binding protein-like II"/>
    <property type="match status" value="2"/>
</dbReference>
<feature type="signal peptide" evidence="2">
    <location>
        <begin position="1"/>
        <end position="22"/>
    </location>
</feature>
<sequence>MKRFSALVFAFLFLALAPFAQAKTYVNGIDANYPPFSFIDEQGNAAGFDIESMNWIANKMGFEVQHTPINWDGIIPALQAKKIDMICSGMSISEERKQAVNFSEPYYSIKKYIAVKNGSDLTAEEVFKGKYTLGVQRGTNEHELLQSRIDNEKLAITLRLYDSPPMSVEDLLNGRIDAIAIDSAPAEDAIKNGKAIKIVGEYAPGDDFGVAVNKENAELLKLINDGYELLKKDPFWQELHTKYLSNH</sequence>
<gene>
    <name evidence="4" type="ORF">JBF11_00300</name>
</gene>
<dbReference type="Pfam" id="PF00497">
    <property type="entry name" value="SBP_bac_3"/>
    <property type="match status" value="1"/>
</dbReference>